<keyword evidence="12 17" id="KW-0472">Membrane</keyword>
<keyword evidence="6" id="KW-0808">Transferase</keyword>
<proteinExistence type="inferred from homology"/>
<keyword evidence="13" id="KW-0829">Tyrosine-protein kinase</keyword>
<feature type="domain" description="Tyrosine-protein kinase G-rich" evidence="19">
    <location>
        <begin position="205"/>
        <end position="275"/>
    </location>
</feature>
<accession>A0A0M8KAF3</accession>
<keyword evidence="7 17" id="KW-0812">Transmembrane</keyword>
<dbReference type="InterPro" id="IPR027417">
    <property type="entry name" value="P-loop_NTPase"/>
</dbReference>
<dbReference type="InterPro" id="IPR050445">
    <property type="entry name" value="Bact_polysacc_biosynth/exp"/>
</dbReference>
<keyword evidence="5" id="KW-1003">Cell membrane</keyword>
<dbReference type="GO" id="GO:0004715">
    <property type="term" value="F:non-membrane spanning protein tyrosine kinase activity"/>
    <property type="evidence" value="ECO:0007669"/>
    <property type="project" value="UniProtKB-EC"/>
</dbReference>
<dbReference type="Pfam" id="PF13807">
    <property type="entry name" value="GNVR"/>
    <property type="match status" value="1"/>
</dbReference>
<evidence type="ECO:0000256" key="13">
    <source>
        <dbReference type="ARBA" id="ARBA00023137"/>
    </source>
</evidence>
<dbReference type="EMBL" id="BBZA01000183">
    <property type="protein sequence ID" value="GAP63739.1"/>
    <property type="molecule type" value="Genomic_DNA"/>
</dbReference>
<comment type="similarity">
    <text evidence="2">Belongs to the CpsC/CapA family.</text>
</comment>
<evidence type="ECO:0000256" key="6">
    <source>
        <dbReference type="ARBA" id="ARBA00022679"/>
    </source>
</evidence>
<dbReference type="InParanoid" id="A0A0M8KAF3"/>
<evidence type="ECO:0000256" key="14">
    <source>
        <dbReference type="ARBA" id="ARBA00051245"/>
    </source>
</evidence>
<keyword evidence="21" id="KW-1185">Reference proteome</keyword>
<organism evidence="20 21">
    <name type="scientific">Ardenticatena maritima</name>
    <dbReference type="NCBI Taxonomy" id="872965"/>
    <lineage>
        <taxon>Bacteria</taxon>
        <taxon>Bacillati</taxon>
        <taxon>Chloroflexota</taxon>
        <taxon>Ardenticatenia</taxon>
        <taxon>Ardenticatenales</taxon>
        <taxon>Ardenticatenaceae</taxon>
        <taxon>Ardenticatena</taxon>
    </lineage>
</organism>
<keyword evidence="8" id="KW-0547">Nucleotide-binding</keyword>
<comment type="catalytic activity">
    <reaction evidence="14">
        <text>L-tyrosyl-[protein] + ATP = O-phospho-L-tyrosyl-[protein] + ADP + H(+)</text>
        <dbReference type="Rhea" id="RHEA:10596"/>
        <dbReference type="Rhea" id="RHEA-COMP:10136"/>
        <dbReference type="Rhea" id="RHEA-COMP:20101"/>
        <dbReference type="ChEBI" id="CHEBI:15378"/>
        <dbReference type="ChEBI" id="CHEBI:30616"/>
        <dbReference type="ChEBI" id="CHEBI:46858"/>
        <dbReference type="ChEBI" id="CHEBI:61978"/>
        <dbReference type="ChEBI" id="CHEBI:456216"/>
        <dbReference type="EC" id="2.7.10.2"/>
    </reaction>
</comment>
<reference evidence="21" key="2">
    <citation type="submission" date="2015-08" db="EMBL/GenBank/DDBJ databases">
        <title>Draft Genome Sequence of a Heterotrophic Facultative Anaerobic Bacterium Ardenticatena maritima Strain 110S.</title>
        <authorList>
            <person name="Kawaichi S."/>
            <person name="Yoshida T."/>
            <person name="Sako Y."/>
            <person name="Nakamura R."/>
        </authorList>
    </citation>
    <scope>NUCLEOTIDE SEQUENCE [LARGE SCALE GENOMIC DNA]</scope>
    <source>
        <strain evidence="21">110S</strain>
    </source>
</reference>
<evidence type="ECO:0000256" key="9">
    <source>
        <dbReference type="ARBA" id="ARBA00022777"/>
    </source>
</evidence>
<dbReference type="Pfam" id="PF02706">
    <property type="entry name" value="Wzz"/>
    <property type="match status" value="1"/>
</dbReference>
<evidence type="ECO:0000256" key="17">
    <source>
        <dbReference type="SAM" id="Phobius"/>
    </source>
</evidence>
<evidence type="ECO:0000256" key="8">
    <source>
        <dbReference type="ARBA" id="ARBA00022741"/>
    </source>
</evidence>
<dbReference type="SUPFAM" id="SSF52540">
    <property type="entry name" value="P-loop containing nucleoside triphosphate hydrolases"/>
    <property type="match status" value="1"/>
</dbReference>
<dbReference type="CDD" id="cd05387">
    <property type="entry name" value="BY-kinase"/>
    <property type="match status" value="1"/>
</dbReference>
<dbReference type="OrthoDB" id="9794577at2"/>
<dbReference type="EC" id="2.7.10.2" evidence="4"/>
<comment type="caution">
    <text evidence="20">The sequence shown here is derived from an EMBL/GenBank/DDBJ whole genome shotgun (WGS) entry which is preliminary data.</text>
</comment>
<dbReference type="GO" id="GO:0005886">
    <property type="term" value="C:plasma membrane"/>
    <property type="evidence" value="ECO:0007669"/>
    <property type="project" value="UniProtKB-SubCell"/>
</dbReference>
<comment type="similarity">
    <text evidence="3">Belongs to the CpsD/CapB family.</text>
</comment>
<keyword evidence="9" id="KW-0418">Kinase</keyword>
<feature type="transmembrane region" description="Helical" evidence="17">
    <location>
        <begin position="29"/>
        <end position="47"/>
    </location>
</feature>
<dbReference type="FunFam" id="3.40.50.300:FF:000527">
    <property type="entry name" value="Tyrosine-protein kinase etk"/>
    <property type="match status" value="1"/>
</dbReference>
<dbReference type="NCBIfam" id="TIGR01007">
    <property type="entry name" value="eps_fam"/>
    <property type="match status" value="1"/>
</dbReference>
<evidence type="ECO:0000256" key="12">
    <source>
        <dbReference type="ARBA" id="ARBA00023136"/>
    </source>
</evidence>
<evidence type="ECO:0000256" key="2">
    <source>
        <dbReference type="ARBA" id="ARBA00006683"/>
    </source>
</evidence>
<dbReference type="GO" id="GO:0005524">
    <property type="term" value="F:ATP binding"/>
    <property type="evidence" value="ECO:0007669"/>
    <property type="project" value="UniProtKB-KW"/>
</dbReference>
<feature type="domain" description="Polysaccharide chain length determinant N-terminal" evidence="18">
    <location>
        <begin position="15"/>
        <end position="102"/>
    </location>
</feature>
<evidence type="ECO:0000256" key="4">
    <source>
        <dbReference type="ARBA" id="ARBA00011903"/>
    </source>
</evidence>
<evidence type="ECO:0000259" key="19">
    <source>
        <dbReference type="Pfam" id="PF13807"/>
    </source>
</evidence>
<dbReference type="GO" id="GO:0042802">
    <property type="term" value="F:identical protein binding"/>
    <property type="evidence" value="ECO:0007669"/>
    <property type="project" value="UniProtKB-ARBA"/>
</dbReference>
<evidence type="ECO:0000259" key="18">
    <source>
        <dbReference type="Pfam" id="PF02706"/>
    </source>
</evidence>
<dbReference type="Pfam" id="PF10609">
    <property type="entry name" value="ParA"/>
    <property type="match status" value="1"/>
</dbReference>
<feature type="coiled-coil region" evidence="15">
    <location>
        <begin position="158"/>
        <end position="185"/>
    </location>
</feature>
<evidence type="ECO:0000256" key="1">
    <source>
        <dbReference type="ARBA" id="ARBA00004651"/>
    </source>
</evidence>
<evidence type="ECO:0000256" key="3">
    <source>
        <dbReference type="ARBA" id="ARBA00007316"/>
    </source>
</evidence>
<dbReference type="InterPro" id="IPR033756">
    <property type="entry name" value="YlxH/NBP35"/>
</dbReference>
<evidence type="ECO:0000256" key="10">
    <source>
        <dbReference type="ARBA" id="ARBA00022840"/>
    </source>
</evidence>
<protein>
    <recommendedName>
        <fullName evidence="4">non-specific protein-tyrosine kinase</fullName>
        <ecNumber evidence="4">2.7.10.2</ecNumber>
    </recommendedName>
</protein>
<feature type="transmembrane region" description="Helical" evidence="17">
    <location>
        <begin position="253"/>
        <end position="275"/>
    </location>
</feature>
<dbReference type="PANTHER" id="PTHR32309:SF13">
    <property type="entry name" value="FERRIC ENTEROBACTIN TRANSPORT PROTEIN FEPE"/>
    <property type="match status" value="1"/>
</dbReference>
<evidence type="ECO:0000313" key="21">
    <source>
        <dbReference type="Proteomes" id="UP000037784"/>
    </source>
</evidence>
<dbReference type="InterPro" id="IPR005702">
    <property type="entry name" value="Wzc-like_C"/>
</dbReference>
<keyword evidence="15" id="KW-0175">Coiled coil</keyword>
<dbReference type="Proteomes" id="UP000037784">
    <property type="component" value="Unassembled WGS sequence"/>
</dbReference>
<comment type="subcellular location">
    <subcellularLocation>
        <location evidence="1">Cell membrane</location>
        <topology evidence="1">Multi-pass membrane protein</topology>
    </subcellularLocation>
</comment>
<reference evidence="20 21" key="1">
    <citation type="journal article" date="2015" name="Genome Announc.">
        <title>Draft Genome Sequence of a Heterotrophic Facultative Anaerobic Thermophilic Bacterium, Ardenticatena maritima Strain 110ST.</title>
        <authorList>
            <person name="Kawaichi S."/>
            <person name="Yoshida T."/>
            <person name="Sako Y."/>
            <person name="Nakamura R."/>
        </authorList>
    </citation>
    <scope>NUCLEOTIDE SEQUENCE [LARGE SCALE GENOMIC DNA]</scope>
    <source>
        <strain evidence="20 21">110S</strain>
    </source>
</reference>
<sequence length="573" mass="63290">MNTPLVPPDMLTDEDTIDLRQYWLLIRRWWWAFVLALLLGAVAAYIASQFQQPIYRAEARILVSQSSSSDLNDIYRDIVIGERLVKTYAEIMKSDAVLDLVAETVGEEALEEAKISVSPGQDTQLLVVAVEHPDPELAATIANEVVRVFSAYMRRVQTERFAESKANLQAQMERVQAEIEQLQQQLDALGTPETEAEQTRQQQLQTLLTQQQAAYTTLLRSYEEVRLAEAQAVDSIVVIDPATPPERPVRPRVLLNTLLGGVLALVAVGAVVVLIEVLDDRVRSPEVIERLTGLPMIGAIAHIEGTNGDGVLVAREQPRAPVSEAYRVVRTNLQFAEVQSPLHSLVVTSSEPGEGKTTTAANLALVMAQAGRKVVLVDADLRKPLVHRLFQLSNAQGLTSALMHPEIAVDRFLQRVDAGGGQTLWVLPSGPLPPNPAEVVGSRRMQELLDELMTFADIVILDTPPVLVVADPALLARMSDGVLLVTRMNVTHRQALQRAIEQLRYAEARILGVVVNDLTARDGGYYYYAYSQYYHHDDGSGGDGTRPERKRRRADASRKGVMARLLSFVNVKS</sequence>
<evidence type="ECO:0000256" key="5">
    <source>
        <dbReference type="ARBA" id="ARBA00022475"/>
    </source>
</evidence>
<dbReference type="InterPro" id="IPR003856">
    <property type="entry name" value="LPS_length_determ_N"/>
</dbReference>
<dbReference type="AlphaFoldDB" id="A0A0M8KAF3"/>
<evidence type="ECO:0000256" key="15">
    <source>
        <dbReference type="SAM" id="Coils"/>
    </source>
</evidence>
<dbReference type="Gene3D" id="3.40.50.300">
    <property type="entry name" value="P-loop containing nucleotide triphosphate hydrolases"/>
    <property type="match status" value="1"/>
</dbReference>
<dbReference type="InterPro" id="IPR032807">
    <property type="entry name" value="GNVR"/>
</dbReference>
<evidence type="ECO:0000256" key="16">
    <source>
        <dbReference type="SAM" id="MobiDB-lite"/>
    </source>
</evidence>
<keyword evidence="11 17" id="KW-1133">Transmembrane helix</keyword>
<keyword evidence="10" id="KW-0067">ATP-binding</keyword>
<evidence type="ECO:0000256" key="11">
    <source>
        <dbReference type="ARBA" id="ARBA00022989"/>
    </source>
</evidence>
<evidence type="ECO:0000313" key="20">
    <source>
        <dbReference type="EMBL" id="GAP63739.1"/>
    </source>
</evidence>
<evidence type="ECO:0000256" key="7">
    <source>
        <dbReference type="ARBA" id="ARBA00022692"/>
    </source>
</evidence>
<dbReference type="RefSeq" id="WP_054493537.1">
    <property type="nucleotide sequence ID" value="NZ_BBZA01000183.1"/>
</dbReference>
<feature type="region of interest" description="Disordered" evidence="16">
    <location>
        <begin position="538"/>
        <end position="557"/>
    </location>
</feature>
<gene>
    <name evidence="20" type="ORF">ARMA_2162</name>
</gene>
<dbReference type="PANTHER" id="PTHR32309">
    <property type="entry name" value="TYROSINE-PROTEIN KINASE"/>
    <property type="match status" value="1"/>
</dbReference>
<name>A0A0M8KAF3_9CHLR</name>